<evidence type="ECO:0000313" key="2">
    <source>
        <dbReference type="EMBL" id="OIJ41115.1"/>
    </source>
</evidence>
<sequence length="341" mass="37755">MARLVDNRPTAVAQRKLGEMIDNSPRVLQQRALGDAVRGGPVVQRVVEGYKPGTLAKTTKVMNGLTGKQRKYVQELHNEEDEIYTVEDARAEAIEHRNSGDDDDSEMEEETSDPADAPNPYTWEVLKKAAFTSADASIQSVVSNFGHPTRAVTAVYQTLGQRIAAAVKSKPNVLLDQDLVNEVYQVLDAQLPLHFGANPFLSGAWQKNLSDYSGSKEGTALYGVMRTKLTHDFREVHGGGSSVDFSDVLHAVSGRPPEAHHFLFKAIFGEHATRDINLGLTERSPRESEFGPGQHELMHYVASGANANKFKVLTMQFVHIYNEWVKDRFKEQLLAPIAKST</sequence>
<organism evidence="2 3">
    <name type="scientific">Massilia timonae</name>
    <dbReference type="NCBI Taxonomy" id="47229"/>
    <lineage>
        <taxon>Bacteria</taxon>
        <taxon>Pseudomonadati</taxon>
        <taxon>Pseudomonadota</taxon>
        <taxon>Betaproteobacteria</taxon>
        <taxon>Burkholderiales</taxon>
        <taxon>Oxalobacteraceae</taxon>
        <taxon>Telluria group</taxon>
        <taxon>Massilia</taxon>
    </lineage>
</organism>
<evidence type="ECO:0000256" key="1">
    <source>
        <dbReference type="SAM" id="MobiDB-lite"/>
    </source>
</evidence>
<gene>
    <name evidence="2" type="ORF">LO55_4167</name>
</gene>
<protein>
    <submittedName>
        <fullName evidence="2">Uncharacterized protein</fullName>
    </submittedName>
</protein>
<reference evidence="2 3" key="1">
    <citation type="submission" date="2014-10" db="EMBL/GenBank/DDBJ databases">
        <authorList>
            <person name="Seo M.-J."/>
            <person name="Seok Y.J."/>
            <person name="Cha I.-T."/>
        </authorList>
    </citation>
    <scope>NUCLEOTIDE SEQUENCE [LARGE SCALE GENOMIC DNA]</scope>
    <source>
        <strain evidence="2 3">NEU</strain>
    </source>
</reference>
<dbReference type="Proteomes" id="UP000180246">
    <property type="component" value="Unassembled WGS sequence"/>
</dbReference>
<proteinExistence type="predicted"/>
<dbReference type="RefSeq" id="WP_071362918.1">
    <property type="nucleotide sequence ID" value="NZ_JRYB01000001.1"/>
</dbReference>
<accession>A0A1S2N7T6</accession>
<dbReference type="EMBL" id="JRYB01000001">
    <property type="protein sequence ID" value="OIJ41115.1"/>
    <property type="molecule type" value="Genomic_DNA"/>
</dbReference>
<dbReference type="AlphaFoldDB" id="A0A1S2N7T6"/>
<evidence type="ECO:0000313" key="3">
    <source>
        <dbReference type="Proteomes" id="UP000180246"/>
    </source>
</evidence>
<name>A0A1S2N7T6_9BURK</name>
<comment type="caution">
    <text evidence="2">The sequence shown here is derived from an EMBL/GenBank/DDBJ whole genome shotgun (WGS) entry which is preliminary data.</text>
</comment>
<feature type="region of interest" description="Disordered" evidence="1">
    <location>
        <begin position="96"/>
        <end position="119"/>
    </location>
</feature>
<feature type="compositionally biased region" description="Acidic residues" evidence="1">
    <location>
        <begin position="101"/>
        <end position="113"/>
    </location>
</feature>